<dbReference type="RefSeq" id="WP_257463641.1">
    <property type="nucleotide sequence ID" value="NZ_BAABXP010000002.1"/>
</dbReference>
<protein>
    <submittedName>
        <fullName evidence="3">Uncharacterized protein</fullName>
    </submittedName>
</protein>
<dbReference type="Proteomes" id="UP001549106">
    <property type="component" value="Unassembled WGS sequence"/>
</dbReference>
<organism evidence="3 4">
    <name type="scientific">Blautia caecimuris</name>
    <dbReference type="NCBI Taxonomy" id="1796615"/>
    <lineage>
        <taxon>Bacteria</taxon>
        <taxon>Bacillati</taxon>
        <taxon>Bacillota</taxon>
        <taxon>Clostridia</taxon>
        <taxon>Lachnospirales</taxon>
        <taxon>Lachnospiraceae</taxon>
        <taxon>Blautia</taxon>
    </lineage>
</organism>
<evidence type="ECO:0000256" key="2">
    <source>
        <dbReference type="SAM" id="Phobius"/>
    </source>
</evidence>
<evidence type="ECO:0000313" key="4">
    <source>
        <dbReference type="Proteomes" id="UP001549106"/>
    </source>
</evidence>
<sequence>MRRYGKLINVCLALLCIVLVLILGGLVVWNRNQTREDKQRLEKLADETRAEDREDLQKLDKKQEETAKELQQKAAQEAEVTATPAPTLSPVPSEPVKEKTAGISCWGDDLLTAEDTQQYSYMTVLQKLLQENGYNIPVVNKTLQGGGTLSMMKRAGVDDQIIQNFISEHQKAANGAQLYVTETGIRDFTEEDLTRDDLDYIPVIFMGYYGGWNHDPAELAQQQEHILKTFSNQEQFIIVGTRPLDGSVDSAALDAALSEKWKEHYISLAAVTSSPSSTYEAQAAMARAVYEKMVELNYISK</sequence>
<accession>A0ABV2LX47</accession>
<feature type="region of interest" description="Disordered" evidence="1">
    <location>
        <begin position="46"/>
        <end position="96"/>
    </location>
</feature>
<keyword evidence="2" id="KW-0812">Transmembrane</keyword>
<keyword evidence="2" id="KW-1133">Transmembrane helix</keyword>
<proteinExistence type="predicted"/>
<evidence type="ECO:0000313" key="3">
    <source>
        <dbReference type="EMBL" id="MET3748790.1"/>
    </source>
</evidence>
<dbReference type="EMBL" id="JBEPMJ010000001">
    <property type="protein sequence ID" value="MET3748790.1"/>
    <property type="molecule type" value="Genomic_DNA"/>
</dbReference>
<reference evidence="3 4" key="1">
    <citation type="submission" date="2024-06" db="EMBL/GenBank/DDBJ databases">
        <title>Genomic Encyclopedia of Type Strains, Phase IV (KMG-IV): sequencing the most valuable type-strain genomes for metagenomic binning, comparative biology and taxonomic classification.</title>
        <authorList>
            <person name="Goeker M."/>
        </authorList>
    </citation>
    <scope>NUCLEOTIDE SEQUENCE [LARGE SCALE GENOMIC DNA]</scope>
    <source>
        <strain evidence="3 4">DSM 29492</strain>
    </source>
</reference>
<evidence type="ECO:0000256" key="1">
    <source>
        <dbReference type="SAM" id="MobiDB-lite"/>
    </source>
</evidence>
<feature type="compositionally biased region" description="Basic and acidic residues" evidence="1">
    <location>
        <begin position="46"/>
        <end position="71"/>
    </location>
</feature>
<keyword evidence="2" id="KW-0472">Membrane</keyword>
<name>A0ABV2LX47_9FIRM</name>
<gene>
    <name evidence="3" type="ORF">ABID24_000006</name>
</gene>
<feature type="transmembrane region" description="Helical" evidence="2">
    <location>
        <begin position="7"/>
        <end position="29"/>
    </location>
</feature>
<comment type="caution">
    <text evidence="3">The sequence shown here is derived from an EMBL/GenBank/DDBJ whole genome shotgun (WGS) entry which is preliminary data.</text>
</comment>
<keyword evidence="4" id="KW-1185">Reference proteome</keyword>